<comment type="caution">
    <text evidence="1">The sequence shown here is derived from an EMBL/GenBank/DDBJ whole genome shotgun (WGS) entry which is preliminary data.</text>
</comment>
<dbReference type="AlphaFoldDB" id="A0A0F9UN38"/>
<accession>A0A0F9UN38</accession>
<organism evidence="1">
    <name type="scientific">marine sediment metagenome</name>
    <dbReference type="NCBI Taxonomy" id="412755"/>
    <lineage>
        <taxon>unclassified sequences</taxon>
        <taxon>metagenomes</taxon>
        <taxon>ecological metagenomes</taxon>
    </lineage>
</organism>
<protein>
    <submittedName>
        <fullName evidence="1">Uncharacterized protein</fullName>
    </submittedName>
</protein>
<proteinExistence type="predicted"/>
<evidence type="ECO:0000313" key="1">
    <source>
        <dbReference type="EMBL" id="KKN55023.1"/>
    </source>
</evidence>
<gene>
    <name evidence="1" type="ORF">LCGC14_0586240</name>
</gene>
<dbReference type="EMBL" id="LAZR01000902">
    <property type="protein sequence ID" value="KKN55023.1"/>
    <property type="molecule type" value="Genomic_DNA"/>
</dbReference>
<name>A0A0F9UN38_9ZZZZ</name>
<reference evidence="1" key="1">
    <citation type="journal article" date="2015" name="Nature">
        <title>Complex archaea that bridge the gap between prokaryotes and eukaryotes.</title>
        <authorList>
            <person name="Spang A."/>
            <person name="Saw J.H."/>
            <person name="Jorgensen S.L."/>
            <person name="Zaremba-Niedzwiedzka K."/>
            <person name="Martijn J."/>
            <person name="Lind A.E."/>
            <person name="van Eijk R."/>
            <person name="Schleper C."/>
            <person name="Guy L."/>
            <person name="Ettema T.J."/>
        </authorList>
    </citation>
    <scope>NUCLEOTIDE SEQUENCE</scope>
</reference>
<sequence>MWYVINHFPKLDDITEFEDKSKAVVFYNKNCSDGKNCWGVIVERPEGFFKSLEGGNT</sequence>